<dbReference type="Proteomes" id="UP000288603">
    <property type="component" value="Unassembled WGS sequence"/>
</dbReference>
<keyword evidence="5 6" id="KW-0472">Membrane</keyword>
<feature type="transmembrane region" description="Helical" evidence="6">
    <location>
        <begin position="109"/>
        <end position="129"/>
    </location>
</feature>
<name>A0A3S4DX52_9MICO</name>
<dbReference type="EMBL" id="RZNC01000007">
    <property type="protein sequence ID" value="RWZ58279.1"/>
    <property type="molecule type" value="Genomic_DNA"/>
</dbReference>
<feature type="transmembrane region" description="Helical" evidence="6">
    <location>
        <begin position="15"/>
        <end position="46"/>
    </location>
</feature>
<dbReference type="GO" id="GO:0005886">
    <property type="term" value="C:plasma membrane"/>
    <property type="evidence" value="ECO:0007669"/>
    <property type="project" value="UniProtKB-SubCell"/>
</dbReference>
<dbReference type="OrthoDB" id="3700425at2"/>
<evidence type="ECO:0000256" key="3">
    <source>
        <dbReference type="ARBA" id="ARBA00022692"/>
    </source>
</evidence>
<evidence type="ECO:0000256" key="4">
    <source>
        <dbReference type="ARBA" id="ARBA00022989"/>
    </source>
</evidence>
<feature type="transmembrane region" description="Helical" evidence="6">
    <location>
        <begin position="81"/>
        <end position="102"/>
    </location>
</feature>
<dbReference type="AlphaFoldDB" id="A0A3S4DX52"/>
<accession>A0A3S4DX52</accession>
<dbReference type="PANTHER" id="PTHR43701">
    <property type="entry name" value="MEMBRANE TRANSPORTER PROTEIN MJ0441-RELATED"/>
    <property type="match status" value="1"/>
</dbReference>
<evidence type="ECO:0000256" key="5">
    <source>
        <dbReference type="ARBA" id="ARBA00023136"/>
    </source>
</evidence>
<proteinExistence type="inferred from homology"/>
<feature type="transmembrane region" description="Helical" evidence="6">
    <location>
        <begin position="237"/>
        <end position="256"/>
    </location>
</feature>
<protein>
    <recommendedName>
        <fullName evidence="6">Probable membrane transporter protein</fullName>
    </recommendedName>
</protein>
<evidence type="ECO:0000313" key="7">
    <source>
        <dbReference type="EMBL" id="RWZ58279.1"/>
    </source>
</evidence>
<keyword evidence="6" id="KW-1003">Cell membrane</keyword>
<feature type="transmembrane region" description="Helical" evidence="6">
    <location>
        <begin position="159"/>
        <end position="176"/>
    </location>
</feature>
<comment type="caution">
    <text evidence="7">The sequence shown here is derived from an EMBL/GenBank/DDBJ whole genome shotgun (WGS) entry which is preliminary data.</text>
</comment>
<sequence>MASDGRTVERARAGAGALIALGVAAGFLSGLFGVGGGIVVVPALLLLGVDQRLAAGSSVAAILPTAVVGAVGYAISGQVDWFSGALLAVGIIAGAQLGTFLLARISKTALFWGFVAFLLVVVVSLWFTVPERSDAIDLTVWTGIALVLTGGITGVLSGLMGVGGGIIVVPVLIAFFGAGDLVAKGTSLLMMVPGSISATAGNARRKNVDWRIAALVGGAACIASPVGIVAATAISPFWSNIAFSVLMVAVVLQLVVRHVRSRRSKPAS</sequence>
<organism evidence="7 8">
    <name type="scientific">Labedella populi</name>
    <dbReference type="NCBI Taxonomy" id="2498850"/>
    <lineage>
        <taxon>Bacteria</taxon>
        <taxon>Bacillati</taxon>
        <taxon>Actinomycetota</taxon>
        <taxon>Actinomycetes</taxon>
        <taxon>Micrococcales</taxon>
        <taxon>Microbacteriaceae</taxon>
        <taxon>Labedella</taxon>
    </lineage>
</organism>
<dbReference type="InterPro" id="IPR051598">
    <property type="entry name" value="TSUP/Inactive_protease-like"/>
</dbReference>
<dbReference type="PANTHER" id="PTHR43701:SF2">
    <property type="entry name" value="MEMBRANE TRANSPORTER PROTEIN YJNA-RELATED"/>
    <property type="match status" value="1"/>
</dbReference>
<gene>
    <name evidence="7" type="ORF">ELQ92_14745</name>
</gene>
<reference evidence="7 8" key="1">
    <citation type="submission" date="2018-12" db="EMBL/GenBank/DDBJ databases">
        <authorList>
            <person name="Li F."/>
        </authorList>
    </citation>
    <scope>NUCLEOTIDE SEQUENCE [LARGE SCALE GENOMIC DNA]</scope>
    <source>
        <strain evidence="7 8">8H24J-4-2</strain>
    </source>
</reference>
<keyword evidence="3 6" id="KW-0812">Transmembrane</keyword>
<dbReference type="Pfam" id="PF01925">
    <property type="entry name" value="TauE"/>
    <property type="match status" value="1"/>
</dbReference>
<feature type="transmembrane region" description="Helical" evidence="6">
    <location>
        <begin position="212"/>
        <end position="231"/>
    </location>
</feature>
<keyword evidence="8" id="KW-1185">Reference proteome</keyword>
<evidence type="ECO:0000256" key="1">
    <source>
        <dbReference type="ARBA" id="ARBA00004141"/>
    </source>
</evidence>
<evidence type="ECO:0000256" key="2">
    <source>
        <dbReference type="ARBA" id="ARBA00009142"/>
    </source>
</evidence>
<evidence type="ECO:0000256" key="6">
    <source>
        <dbReference type="RuleBase" id="RU363041"/>
    </source>
</evidence>
<dbReference type="RefSeq" id="WP_128500097.1">
    <property type="nucleotide sequence ID" value="NZ_RZNC01000007.1"/>
</dbReference>
<comment type="subcellular location">
    <subcellularLocation>
        <location evidence="6">Cell membrane</location>
        <topology evidence="6">Multi-pass membrane protein</topology>
    </subcellularLocation>
    <subcellularLocation>
        <location evidence="1">Membrane</location>
        <topology evidence="1">Multi-pass membrane protein</topology>
    </subcellularLocation>
</comment>
<dbReference type="InterPro" id="IPR002781">
    <property type="entry name" value="TM_pro_TauE-like"/>
</dbReference>
<comment type="similarity">
    <text evidence="2 6">Belongs to the 4-toluene sulfonate uptake permease (TSUP) (TC 2.A.102) family.</text>
</comment>
<keyword evidence="4 6" id="KW-1133">Transmembrane helix</keyword>
<feature type="transmembrane region" description="Helical" evidence="6">
    <location>
        <begin position="53"/>
        <end position="75"/>
    </location>
</feature>
<evidence type="ECO:0000313" key="8">
    <source>
        <dbReference type="Proteomes" id="UP000288603"/>
    </source>
</evidence>